<proteinExistence type="predicted"/>
<dbReference type="EMBL" id="HBUE01183361">
    <property type="protein sequence ID" value="CAG6521570.1"/>
    <property type="molecule type" value="Transcribed_RNA"/>
</dbReference>
<dbReference type="EMBL" id="HBUE01289028">
    <property type="protein sequence ID" value="CAG6573168.1"/>
    <property type="molecule type" value="Transcribed_RNA"/>
</dbReference>
<evidence type="ECO:0000313" key="1">
    <source>
        <dbReference type="EMBL" id="CAG6573168.1"/>
    </source>
</evidence>
<sequence length="161" mass="18644">MNRIGKTLEGLQNSLRTSNRQMARHMQRCSNVRSRLGTIFLRMWSTKQWHLGARNRYQRMCLQFAEYVREQNRYLQATVDAKLSVESIASCHRQYLNLLTRCSQLLHENMGLRLLAVRARDESSAGVRSRLSLQQSVDSNPDENNFGSVSKILVKKRSSSI</sequence>
<accession>A0A8D8JM47</accession>
<dbReference type="AlphaFoldDB" id="A0A8D8JM47"/>
<organism evidence="1">
    <name type="scientific">Culex pipiens</name>
    <name type="common">House mosquito</name>
    <dbReference type="NCBI Taxonomy" id="7175"/>
    <lineage>
        <taxon>Eukaryota</taxon>
        <taxon>Metazoa</taxon>
        <taxon>Ecdysozoa</taxon>
        <taxon>Arthropoda</taxon>
        <taxon>Hexapoda</taxon>
        <taxon>Insecta</taxon>
        <taxon>Pterygota</taxon>
        <taxon>Neoptera</taxon>
        <taxon>Endopterygota</taxon>
        <taxon>Diptera</taxon>
        <taxon>Nematocera</taxon>
        <taxon>Culicoidea</taxon>
        <taxon>Culicidae</taxon>
        <taxon>Culicinae</taxon>
        <taxon>Culicini</taxon>
        <taxon>Culex</taxon>
        <taxon>Culex</taxon>
    </lineage>
</organism>
<name>A0A8D8JM47_CULPI</name>
<protein>
    <submittedName>
        <fullName evidence="1">(northern house mosquito) hypothetical protein</fullName>
    </submittedName>
</protein>
<dbReference type="EMBL" id="HBUE01030832">
    <property type="protein sequence ID" value="CAG6456394.1"/>
    <property type="molecule type" value="Transcribed_RNA"/>
</dbReference>
<reference evidence="1" key="1">
    <citation type="submission" date="2021-05" db="EMBL/GenBank/DDBJ databases">
        <authorList>
            <person name="Alioto T."/>
            <person name="Alioto T."/>
            <person name="Gomez Garrido J."/>
        </authorList>
    </citation>
    <scope>NUCLEOTIDE SEQUENCE</scope>
</reference>